<sequence length="42" mass="4636">ADGIMVEAHPEPSVALSDAAQQINLAQLEELLIQLRQTYDLM</sequence>
<accession>A0ABS2WGZ8</accession>
<proteinExistence type="predicted"/>
<name>A0ABS2WGZ8_9BACL</name>
<dbReference type="EMBL" id="JAFHAP010000004">
    <property type="protein sequence ID" value="MBN2908779.1"/>
    <property type="molecule type" value="Genomic_DNA"/>
</dbReference>
<gene>
    <name evidence="3" type="ORF">JQC72_04485</name>
</gene>
<evidence type="ECO:0000313" key="4">
    <source>
        <dbReference type="Proteomes" id="UP001177120"/>
    </source>
</evidence>
<keyword evidence="4" id="KW-1185">Reference proteome</keyword>
<organism evidence="3 4">
    <name type="scientific">Polycladomyces zharkentensis</name>
    <dbReference type="NCBI Taxonomy" id="2807616"/>
    <lineage>
        <taxon>Bacteria</taxon>
        <taxon>Bacillati</taxon>
        <taxon>Bacillota</taxon>
        <taxon>Bacilli</taxon>
        <taxon>Bacillales</taxon>
        <taxon>Thermoactinomycetaceae</taxon>
        <taxon>Polycladomyces</taxon>
    </lineage>
</organism>
<dbReference type="InterPro" id="IPR006218">
    <property type="entry name" value="DAHP1/KDSA"/>
</dbReference>
<dbReference type="SUPFAM" id="SSF51569">
    <property type="entry name" value="Aldolase"/>
    <property type="match status" value="1"/>
</dbReference>
<dbReference type="Gene3D" id="3.20.20.70">
    <property type="entry name" value="Aldolase class I"/>
    <property type="match status" value="1"/>
</dbReference>
<reference evidence="3" key="1">
    <citation type="journal article" date="2024" name="Int. J. Syst. Evol. Microbiol.">
        <title>Polycladomyces zharkentensis sp. nov., a novel thermophilic cellulose- and starch-degrading member of the Bacillota from a geothermal aquifer in Kazakhstan.</title>
        <authorList>
            <person name="Mashzhan A."/>
            <person name="Kistaubayeva A."/>
            <person name="Javier-Lopez R."/>
            <person name="Bissenova U."/>
            <person name="Bissenbay A."/>
            <person name="Birkeland N.K."/>
        </authorList>
    </citation>
    <scope>NUCLEOTIDE SEQUENCE</scope>
    <source>
        <strain evidence="3">ZKZ2T</strain>
    </source>
</reference>
<dbReference type="InterPro" id="IPR013785">
    <property type="entry name" value="Aldolase_TIM"/>
</dbReference>
<evidence type="ECO:0000259" key="2">
    <source>
        <dbReference type="Pfam" id="PF00793"/>
    </source>
</evidence>
<evidence type="ECO:0000313" key="3">
    <source>
        <dbReference type="EMBL" id="MBN2908779.1"/>
    </source>
</evidence>
<protein>
    <submittedName>
        <fullName evidence="3">Chorismate mutase</fullName>
    </submittedName>
</protein>
<keyword evidence="1" id="KW-0808">Transferase</keyword>
<dbReference type="Pfam" id="PF00793">
    <property type="entry name" value="DAHP_synth_1"/>
    <property type="match status" value="1"/>
</dbReference>
<comment type="caution">
    <text evidence="3">The sequence shown here is derived from an EMBL/GenBank/DDBJ whole genome shotgun (WGS) entry which is preliminary data.</text>
</comment>
<feature type="non-terminal residue" evidence="3">
    <location>
        <position position="1"/>
    </location>
</feature>
<feature type="domain" description="DAHP synthetase I/KDSA" evidence="2">
    <location>
        <begin position="1"/>
        <end position="39"/>
    </location>
</feature>
<dbReference type="Proteomes" id="UP001177120">
    <property type="component" value="Unassembled WGS sequence"/>
</dbReference>
<evidence type="ECO:0000256" key="1">
    <source>
        <dbReference type="ARBA" id="ARBA00022679"/>
    </source>
</evidence>